<dbReference type="InterPro" id="IPR029061">
    <property type="entry name" value="THDP-binding"/>
</dbReference>
<dbReference type="PANTHER" id="PTHR32154">
    <property type="entry name" value="PYRUVATE-FLAVODOXIN OXIDOREDUCTASE-RELATED"/>
    <property type="match status" value="1"/>
</dbReference>
<dbReference type="PANTHER" id="PTHR32154:SF0">
    <property type="entry name" value="PYRUVATE-FLAVODOXIN OXIDOREDUCTASE-RELATED"/>
    <property type="match status" value="1"/>
</dbReference>
<dbReference type="Gene3D" id="3.40.50.970">
    <property type="match status" value="1"/>
</dbReference>
<dbReference type="GO" id="GO:0016491">
    <property type="term" value="F:oxidoreductase activity"/>
    <property type="evidence" value="ECO:0007669"/>
    <property type="project" value="UniProtKB-KW"/>
</dbReference>
<dbReference type="AlphaFoldDB" id="A0A4Y1Z962"/>
<protein>
    <submittedName>
        <fullName evidence="1">Pyruvate-flavodoxin oxidoreductase</fullName>
        <ecNumber evidence="1">1.2.7.-</ecNumber>
    </submittedName>
</protein>
<accession>A0A4Y1Z962</accession>
<keyword evidence="1" id="KW-0670">Pyruvate</keyword>
<dbReference type="EMBL" id="BEXB01000007">
    <property type="protein sequence ID" value="GAY75599.1"/>
    <property type="molecule type" value="Genomic_DNA"/>
</dbReference>
<dbReference type="GO" id="GO:0006979">
    <property type="term" value="P:response to oxidative stress"/>
    <property type="evidence" value="ECO:0007669"/>
    <property type="project" value="TreeGrafter"/>
</dbReference>
<comment type="caution">
    <text evidence="1">The sequence shown here is derived from an EMBL/GenBank/DDBJ whole genome shotgun (WGS) entry which is preliminary data.</text>
</comment>
<gene>
    <name evidence="1" type="ORF">NBRC111894_1153</name>
</gene>
<dbReference type="Proteomes" id="UP000319716">
    <property type="component" value="Unassembled WGS sequence"/>
</dbReference>
<organism evidence="1 2">
    <name type="scientific">Sporolactobacillus inulinus</name>
    <dbReference type="NCBI Taxonomy" id="2078"/>
    <lineage>
        <taxon>Bacteria</taxon>
        <taxon>Bacillati</taxon>
        <taxon>Bacillota</taxon>
        <taxon>Bacilli</taxon>
        <taxon>Bacillales</taxon>
        <taxon>Sporolactobacillaceae</taxon>
        <taxon>Sporolactobacillus</taxon>
    </lineage>
</organism>
<name>A0A4Y1Z962_9BACL</name>
<reference evidence="1 2" key="1">
    <citation type="submission" date="2017-11" db="EMBL/GenBank/DDBJ databases">
        <title>Draft Genome Sequence of Sporolactobacillus inulinus NBRC 111894 Isolated from Koso, a Japanese Sugar-Vegetable Fermented Beverage.</title>
        <authorList>
            <person name="Chiou T.Y."/>
            <person name="Oshima K."/>
            <person name="Suda W."/>
            <person name="Hattori M."/>
            <person name="Takahashi T."/>
        </authorList>
    </citation>
    <scope>NUCLEOTIDE SEQUENCE [LARGE SCALE GENOMIC DNA]</scope>
    <source>
        <strain evidence="1 2">NBRC111894</strain>
    </source>
</reference>
<proteinExistence type="predicted"/>
<dbReference type="InterPro" id="IPR050722">
    <property type="entry name" value="Pyruvate:ferred/Flavod_OxRd"/>
</dbReference>
<evidence type="ECO:0000313" key="1">
    <source>
        <dbReference type="EMBL" id="GAY75599.1"/>
    </source>
</evidence>
<dbReference type="SUPFAM" id="SSF52518">
    <property type="entry name" value="Thiamin diphosphate-binding fold (THDP-binding)"/>
    <property type="match status" value="1"/>
</dbReference>
<evidence type="ECO:0000313" key="2">
    <source>
        <dbReference type="Proteomes" id="UP000319716"/>
    </source>
</evidence>
<sequence>MAMIYGNVYVAQISMGADLNQTLKAIVEAESYHGPSLIIGYSPCEMHGIKGGMANSQKEMKRAVETGYWHNFRFNPRNIAKGKNPLTIDSREPAGDYVDFIKNENRYTRLQRTFPDRAEKLFERAKAIGRKRYHHLKRLQSFFEPDESLDSLSTK</sequence>
<dbReference type="EC" id="1.2.7.-" evidence="1"/>
<keyword evidence="1" id="KW-0560">Oxidoreductase</keyword>